<dbReference type="PANTHER" id="PTHR36456:SF1">
    <property type="entry name" value="UPF0232 PROTEIN SCO3875"/>
    <property type="match status" value="1"/>
</dbReference>
<evidence type="ECO:0000313" key="1">
    <source>
        <dbReference type="EMBL" id="MEE1884051.1"/>
    </source>
</evidence>
<organism evidence="1 2">
    <name type="scientific">Pedobacter flavus</name>
    <dbReference type="NCBI Taxonomy" id="3113906"/>
    <lineage>
        <taxon>Bacteria</taxon>
        <taxon>Pseudomonadati</taxon>
        <taxon>Bacteroidota</taxon>
        <taxon>Sphingobacteriia</taxon>
        <taxon>Sphingobacteriales</taxon>
        <taxon>Sphingobacteriaceae</taxon>
        <taxon>Pedobacter</taxon>
    </lineage>
</organism>
<accession>A0ABU7GYH0</accession>
<dbReference type="Pfam" id="PF05258">
    <property type="entry name" value="DciA"/>
    <property type="match status" value="1"/>
</dbReference>
<name>A0ABU7GYH0_9SPHI</name>
<dbReference type="PANTHER" id="PTHR36456">
    <property type="entry name" value="UPF0232 PROTEIN SCO3875"/>
    <property type="match status" value="1"/>
</dbReference>
<gene>
    <name evidence="1" type="ORF">VRU49_01345</name>
</gene>
<dbReference type="RefSeq" id="WP_330144969.1">
    <property type="nucleotide sequence ID" value="NZ_JAZDQU010000001.1"/>
</dbReference>
<comment type="caution">
    <text evidence="1">The sequence shown here is derived from an EMBL/GenBank/DDBJ whole genome shotgun (WGS) entry which is preliminary data.</text>
</comment>
<keyword evidence="2" id="KW-1185">Reference proteome</keyword>
<dbReference type="EMBL" id="JAZDQU010000001">
    <property type="protein sequence ID" value="MEE1884051.1"/>
    <property type="molecule type" value="Genomic_DNA"/>
</dbReference>
<evidence type="ECO:0000313" key="2">
    <source>
        <dbReference type="Proteomes" id="UP001337681"/>
    </source>
</evidence>
<sequence>MRKPNDTTLKEAIQKMLKTYKLTSKLEETTILNAWPELMGTAVANRTTQIYIHQKKLFIRIESSVIKNELMLVKTGILEKLNERAGGGEVIKEIVFL</sequence>
<proteinExistence type="predicted"/>
<dbReference type="InterPro" id="IPR007922">
    <property type="entry name" value="DciA-like"/>
</dbReference>
<reference evidence="1 2" key="1">
    <citation type="submission" date="2024-01" db="EMBL/GenBank/DDBJ databases">
        <title>Pedobacter sp. nov., isolated from oil-contaminated soil.</title>
        <authorList>
            <person name="Le N.T.T."/>
        </authorList>
    </citation>
    <scope>NUCLEOTIDE SEQUENCE [LARGE SCALE GENOMIC DNA]</scope>
    <source>
        <strain evidence="1 2">VNH31</strain>
    </source>
</reference>
<dbReference type="Proteomes" id="UP001337681">
    <property type="component" value="Unassembled WGS sequence"/>
</dbReference>
<protein>
    <submittedName>
        <fullName evidence="1">DUF721 domain-containing protein</fullName>
    </submittedName>
</protein>